<comment type="subcellular location">
    <subcellularLocation>
        <location evidence="1">Membrane</location>
    </subcellularLocation>
</comment>
<dbReference type="PANTHER" id="PTHR27008">
    <property type="entry name" value="OS04G0122200 PROTEIN"/>
    <property type="match status" value="1"/>
</dbReference>
<evidence type="ECO:0000256" key="2">
    <source>
        <dbReference type="ARBA" id="ARBA00022614"/>
    </source>
</evidence>
<evidence type="ECO:0000256" key="5">
    <source>
        <dbReference type="ARBA" id="ARBA00022989"/>
    </source>
</evidence>
<dbReference type="PROSITE" id="PS50011">
    <property type="entry name" value="PROTEIN_KINASE_DOM"/>
    <property type="match status" value="1"/>
</dbReference>
<keyword evidence="5" id="KW-1133">Transmembrane helix</keyword>
<keyword evidence="9" id="KW-1185">Reference proteome</keyword>
<gene>
    <name evidence="8" type="ORF">CUMW_247210</name>
</gene>
<evidence type="ECO:0000256" key="4">
    <source>
        <dbReference type="ARBA" id="ARBA00022737"/>
    </source>
</evidence>
<reference evidence="8 9" key="1">
    <citation type="journal article" date="2017" name="Front. Genet.">
        <title>Draft sequencing of the heterozygous diploid genome of Satsuma (Citrus unshiu Marc.) using a hybrid assembly approach.</title>
        <authorList>
            <person name="Shimizu T."/>
            <person name="Tanizawa Y."/>
            <person name="Mochizuki T."/>
            <person name="Nagasaki H."/>
            <person name="Yoshioka T."/>
            <person name="Toyoda A."/>
            <person name="Fujiyama A."/>
            <person name="Kaminuma E."/>
            <person name="Nakamura Y."/>
        </authorList>
    </citation>
    <scope>NUCLEOTIDE SEQUENCE [LARGE SCALE GENOMIC DNA]</scope>
    <source>
        <strain evidence="9">cv. Miyagawa wase</strain>
    </source>
</reference>
<dbReference type="AlphaFoldDB" id="A0A2H5QNP0"/>
<dbReference type="Pfam" id="PF07714">
    <property type="entry name" value="PK_Tyr_Ser-Thr"/>
    <property type="match status" value="1"/>
</dbReference>
<dbReference type="InterPro" id="IPR000719">
    <property type="entry name" value="Prot_kinase_dom"/>
</dbReference>
<dbReference type="Gene3D" id="1.10.510.10">
    <property type="entry name" value="Transferase(Phosphotransferase) domain 1"/>
    <property type="match status" value="1"/>
</dbReference>
<evidence type="ECO:0000256" key="1">
    <source>
        <dbReference type="ARBA" id="ARBA00004370"/>
    </source>
</evidence>
<keyword evidence="2" id="KW-0433">Leucine-rich repeat</keyword>
<evidence type="ECO:0000313" key="9">
    <source>
        <dbReference type="Proteomes" id="UP000236630"/>
    </source>
</evidence>
<evidence type="ECO:0000313" key="8">
    <source>
        <dbReference type="EMBL" id="GAY66247.1"/>
    </source>
</evidence>
<sequence>MPPVTTWSRFSCLELCRVTNGFSEDNLISRGGFGSIHKARIQDRMEFSVKGFHLQCSGAFKSFDFECDVMKSTCHRNLIKIISSCSNEDFKVLVLEYMPRGKYGREGRVFTNGDVYSFGIMLLEEETHKQDLFFPKEMTLRRWVNDLLPISVMEVVDANLCTIESPEQRMNAKEIVTRLSKIRDSLLRNVEAELVMNPYPYSE</sequence>
<dbReference type="EMBL" id="BDQV01000558">
    <property type="protein sequence ID" value="GAY66247.1"/>
    <property type="molecule type" value="Genomic_DNA"/>
</dbReference>
<dbReference type="SUPFAM" id="SSF56112">
    <property type="entry name" value="Protein kinase-like (PK-like)"/>
    <property type="match status" value="1"/>
</dbReference>
<evidence type="ECO:0000259" key="7">
    <source>
        <dbReference type="PROSITE" id="PS50011"/>
    </source>
</evidence>
<protein>
    <recommendedName>
        <fullName evidence="7">Protein kinase domain-containing protein</fullName>
    </recommendedName>
</protein>
<feature type="domain" description="Protein kinase" evidence="7">
    <location>
        <begin position="22"/>
        <end position="203"/>
    </location>
</feature>
<keyword evidence="4" id="KW-0677">Repeat</keyword>
<accession>A0A2H5QNP0</accession>
<keyword evidence="6" id="KW-0472">Membrane</keyword>
<dbReference type="InterPro" id="IPR011009">
    <property type="entry name" value="Kinase-like_dom_sf"/>
</dbReference>
<dbReference type="InterPro" id="IPR051809">
    <property type="entry name" value="Plant_receptor-like_S/T_kinase"/>
</dbReference>
<comment type="caution">
    <text evidence="8">The sequence shown here is derived from an EMBL/GenBank/DDBJ whole genome shotgun (WGS) entry which is preliminary data.</text>
</comment>
<keyword evidence="3" id="KW-0812">Transmembrane</keyword>
<dbReference type="GO" id="GO:0005524">
    <property type="term" value="F:ATP binding"/>
    <property type="evidence" value="ECO:0007669"/>
    <property type="project" value="InterPro"/>
</dbReference>
<dbReference type="GO" id="GO:0004672">
    <property type="term" value="F:protein kinase activity"/>
    <property type="evidence" value="ECO:0007669"/>
    <property type="project" value="InterPro"/>
</dbReference>
<dbReference type="InterPro" id="IPR001245">
    <property type="entry name" value="Ser-Thr/Tyr_kinase_cat_dom"/>
</dbReference>
<dbReference type="Proteomes" id="UP000236630">
    <property type="component" value="Unassembled WGS sequence"/>
</dbReference>
<name>A0A2H5QNP0_CITUN</name>
<evidence type="ECO:0000256" key="3">
    <source>
        <dbReference type="ARBA" id="ARBA00022692"/>
    </source>
</evidence>
<proteinExistence type="predicted"/>
<evidence type="ECO:0000256" key="6">
    <source>
        <dbReference type="ARBA" id="ARBA00023136"/>
    </source>
</evidence>
<dbReference type="PANTHER" id="PTHR27008:SF398">
    <property type="entry name" value="PROTEIN KINASE DOMAIN-CONTAINING PROTEIN"/>
    <property type="match status" value="1"/>
</dbReference>
<organism evidence="8 9">
    <name type="scientific">Citrus unshiu</name>
    <name type="common">Satsuma mandarin</name>
    <name type="synonym">Citrus nobilis var. unshiu</name>
    <dbReference type="NCBI Taxonomy" id="55188"/>
    <lineage>
        <taxon>Eukaryota</taxon>
        <taxon>Viridiplantae</taxon>
        <taxon>Streptophyta</taxon>
        <taxon>Embryophyta</taxon>
        <taxon>Tracheophyta</taxon>
        <taxon>Spermatophyta</taxon>
        <taxon>Magnoliopsida</taxon>
        <taxon>eudicotyledons</taxon>
        <taxon>Gunneridae</taxon>
        <taxon>Pentapetalae</taxon>
        <taxon>rosids</taxon>
        <taxon>malvids</taxon>
        <taxon>Sapindales</taxon>
        <taxon>Rutaceae</taxon>
        <taxon>Aurantioideae</taxon>
        <taxon>Citrus</taxon>
    </lineage>
</organism>
<dbReference type="GO" id="GO:0016020">
    <property type="term" value="C:membrane"/>
    <property type="evidence" value="ECO:0007669"/>
    <property type="project" value="UniProtKB-SubCell"/>
</dbReference>
<dbReference type="Gene3D" id="3.30.200.20">
    <property type="entry name" value="Phosphorylase Kinase, domain 1"/>
    <property type="match status" value="1"/>
</dbReference>